<keyword evidence="3 7" id="KW-0808">Transferase</keyword>
<dbReference type="GO" id="GO:0005737">
    <property type="term" value="C:cytoplasm"/>
    <property type="evidence" value="ECO:0007669"/>
    <property type="project" value="TreeGrafter"/>
</dbReference>
<evidence type="ECO:0000256" key="6">
    <source>
        <dbReference type="ARBA" id="ARBA00023136"/>
    </source>
</evidence>
<comment type="subcellular location">
    <subcellularLocation>
        <location evidence="1">Membrane</location>
        <topology evidence="1">Single-pass membrane protein</topology>
    </subcellularLocation>
</comment>
<keyword evidence="6" id="KW-0472">Membrane</keyword>
<dbReference type="Proteomes" id="UP000251956">
    <property type="component" value="Unassembled WGS sequence"/>
</dbReference>
<gene>
    <name evidence="7" type="ORF">DPM35_24595</name>
</gene>
<reference evidence="8" key="1">
    <citation type="submission" date="2018-06" db="EMBL/GenBank/DDBJ databases">
        <authorList>
            <person name="Helene L.C."/>
            <person name="Dall'Agnol R."/>
            <person name="Delamuta J.R."/>
            <person name="Hungria M."/>
        </authorList>
    </citation>
    <scope>NUCLEOTIDE SEQUENCE [LARGE SCALE GENOMIC DNA]</scope>
    <source>
        <strain evidence="8">CNPSo 3140</strain>
    </source>
</reference>
<dbReference type="GO" id="GO:0016757">
    <property type="term" value="F:glycosyltransferase activity"/>
    <property type="evidence" value="ECO:0007669"/>
    <property type="project" value="UniProtKB-KW"/>
</dbReference>
<keyword evidence="8" id="KW-1185">Reference proteome</keyword>
<dbReference type="PANTHER" id="PTHR21461:SF69">
    <property type="entry name" value="GLYCOSYLTRANSFERASE FAMILY 92 PROTEIN"/>
    <property type="match status" value="1"/>
</dbReference>
<evidence type="ECO:0000256" key="5">
    <source>
        <dbReference type="ARBA" id="ARBA00022989"/>
    </source>
</evidence>
<reference evidence="7 8" key="2">
    <citation type="submission" date="2018-07" db="EMBL/GenBank/DDBJ databases">
        <title>Diversity of Mesorhizobium strains in Brazil.</title>
        <authorList>
            <person name="Helene L.C.F."/>
            <person name="Dall'Agnol R."/>
            <person name="Delamuta J.R.M."/>
            <person name="Hungria M."/>
        </authorList>
    </citation>
    <scope>NUCLEOTIDE SEQUENCE [LARGE SCALE GENOMIC DNA]</scope>
    <source>
        <strain evidence="7 8">CNPSo 3140</strain>
    </source>
</reference>
<evidence type="ECO:0000256" key="2">
    <source>
        <dbReference type="ARBA" id="ARBA00022676"/>
    </source>
</evidence>
<evidence type="ECO:0000313" key="8">
    <source>
        <dbReference type="Proteomes" id="UP000251956"/>
    </source>
</evidence>
<evidence type="ECO:0000256" key="1">
    <source>
        <dbReference type="ARBA" id="ARBA00004167"/>
    </source>
</evidence>
<dbReference type="PANTHER" id="PTHR21461">
    <property type="entry name" value="GLYCOSYLTRANSFERASE FAMILY 92 PROTEIN"/>
    <property type="match status" value="1"/>
</dbReference>
<protein>
    <submittedName>
        <fullName evidence="7">Glycosyl transferase</fullName>
    </submittedName>
</protein>
<organism evidence="7 8">
    <name type="scientific">Mesorhizobium atlanticum</name>
    <dbReference type="NCBI Taxonomy" id="2233532"/>
    <lineage>
        <taxon>Bacteria</taxon>
        <taxon>Pseudomonadati</taxon>
        <taxon>Pseudomonadota</taxon>
        <taxon>Alphaproteobacteria</taxon>
        <taxon>Hyphomicrobiales</taxon>
        <taxon>Phyllobacteriaceae</taxon>
        <taxon>Mesorhizobium</taxon>
    </lineage>
</organism>
<keyword evidence="2" id="KW-0328">Glycosyltransferase</keyword>
<evidence type="ECO:0000256" key="3">
    <source>
        <dbReference type="ARBA" id="ARBA00022679"/>
    </source>
</evidence>
<accession>A0A330GNY4</accession>
<sequence>MAPWQSNLDRRRYRIENFKNSLKTLLRMPLIMRARLRDRAVSRAPRFKLTACAIFREEAPFLAEWIRFHQNVGFEHFYLYNNFSTDNFRTVLEPFIEEGLVTLVDWPRPVGQLSAYQDCVRRRWNEALWIGLFDIDEFLFAPDGRDVPSVLRDYRDLPGVCVWQAFYGSSGHVERPESPVVEAYTMRAGPDITTAKTIVNPRLVYKPGVHLSKFLFGEGMDTHRRTIVPGMPPKLDILRINYYWSRSLADLDQKIRRGDASTSALRDRDWHFDFESKLNVERDEAILEAMRRQR</sequence>
<keyword evidence="5" id="KW-1133">Transmembrane helix</keyword>
<evidence type="ECO:0000313" key="7">
    <source>
        <dbReference type="EMBL" id="RAZ73200.1"/>
    </source>
</evidence>
<evidence type="ECO:0000256" key="4">
    <source>
        <dbReference type="ARBA" id="ARBA00022692"/>
    </source>
</evidence>
<comment type="caution">
    <text evidence="7">The sequence shown here is derived from an EMBL/GenBank/DDBJ whole genome shotgun (WGS) entry which is preliminary data.</text>
</comment>
<name>A0A330GNY4_9HYPH</name>
<keyword evidence="4" id="KW-0812">Transmembrane</keyword>
<proteinExistence type="predicted"/>
<dbReference type="EMBL" id="QMBQ01000008">
    <property type="protein sequence ID" value="RAZ73200.1"/>
    <property type="molecule type" value="Genomic_DNA"/>
</dbReference>
<dbReference type="GO" id="GO:0016020">
    <property type="term" value="C:membrane"/>
    <property type="evidence" value="ECO:0007669"/>
    <property type="project" value="UniProtKB-SubCell"/>
</dbReference>
<dbReference type="Pfam" id="PF01697">
    <property type="entry name" value="Glyco_transf_92"/>
    <property type="match status" value="1"/>
</dbReference>
<dbReference type="InterPro" id="IPR008166">
    <property type="entry name" value="Glyco_transf_92"/>
</dbReference>
<dbReference type="AlphaFoldDB" id="A0A330GNY4"/>
<dbReference type="OrthoDB" id="1997677at2"/>